<dbReference type="Proteomes" id="UP000030764">
    <property type="component" value="Unassembled WGS sequence"/>
</dbReference>
<dbReference type="PANTHER" id="PTHR13071">
    <property type="entry name" value="MITOCHONDRIAL 28S RIBOSOMAL PROTEIN S22"/>
    <property type="match status" value="1"/>
</dbReference>
<accession>A0A085MVG1</accession>
<organism evidence="2">
    <name type="scientific">Trichuris suis</name>
    <name type="common">pig whipworm</name>
    <dbReference type="NCBI Taxonomy" id="68888"/>
    <lineage>
        <taxon>Eukaryota</taxon>
        <taxon>Metazoa</taxon>
        <taxon>Ecdysozoa</taxon>
        <taxon>Nematoda</taxon>
        <taxon>Enoplea</taxon>
        <taxon>Dorylaimia</taxon>
        <taxon>Trichinellida</taxon>
        <taxon>Trichuridae</taxon>
        <taxon>Trichuris</taxon>
    </lineage>
</organism>
<dbReference type="AlphaFoldDB" id="A0A085MVG1"/>
<protein>
    <recommendedName>
        <fullName evidence="4">28S ribosomal protein S22, mitochondrial</fullName>
    </recommendedName>
</protein>
<sequence length="317" mass="36941">MLKAAVKRACWSSSCIDVEKLFTDNRVQKLLYSLTEVVPEKVFQQRQVRSLSRPVYQLMTASQLEKLNRRAAKRALERLQFPPVLQPYDENAPLLQKEPDLSGHDTAKFVFVDITFGLSNEQRCVVVREPSGDLRGVPANKRDRYIRLYYPKRNRHIIDPPAFSSAFLQEALSQGKHIFVLNWACVQFEPGDPEFIRICTTVYNDVNARELWNSLQSTRFYGPLIFYLVLNKDVDRILLSLMNEKKIEAAVKIVSLYNLVHYDSESTVWKPTHHNDSEKLKTLWQYAERDSKNRAAMESVLHSQGLCQRVEFRCWKK</sequence>
<name>A0A085MVG1_9BILA</name>
<dbReference type="Proteomes" id="UP000030758">
    <property type="component" value="Unassembled WGS sequence"/>
</dbReference>
<evidence type="ECO:0000313" key="1">
    <source>
        <dbReference type="EMBL" id="KFD58076.1"/>
    </source>
</evidence>
<evidence type="ECO:0008006" key="4">
    <source>
        <dbReference type="Google" id="ProtNLM"/>
    </source>
</evidence>
<proteinExistence type="predicted"/>
<evidence type="ECO:0000313" key="3">
    <source>
        <dbReference type="Proteomes" id="UP000030764"/>
    </source>
</evidence>
<dbReference type="EMBL" id="KL367632">
    <property type="protein sequence ID" value="KFD61207.1"/>
    <property type="molecule type" value="Genomic_DNA"/>
</dbReference>
<gene>
    <name evidence="1" type="ORF">M513_00839</name>
    <name evidence="2" type="ORF">M514_00839</name>
</gene>
<evidence type="ECO:0000313" key="2">
    <source>
        <dbReference type="EMBL" id="KFD61207.1"/>
    </source>
</evidence>
<dbReference type="EMBL" id="KL363185">
    <property type="protein sequence ID" value="KFD58076.1"/>
    <property type="molecule type" value="Genomic_DNA"/>
</dbReference>
<dbReference type="InterPro" id="IPR019374">
    <property type="entry name" value="Ribosomal_mS22"/>
</dbReference>
<dbReference type="GO" id="GO:0003735">
    <property type="term" value="F:structural constituent of ribosome"/>
    <property type="evidence" value="ECO:0007669"/>
    <property type="project" value="TreeGrafter"/>
</dbReference>
<dbReference type="PANTHER" id="PTHR13071:SF4">
    <property type="entry name" value="SMALL RIBOSOMAL SUBUNIT PROTEIN MS22"/>
    <property type="match status" value="1"/>
</dbReference>
<keyword evidence="3" id="KW-1185">Reference proteome</keyword>
<reference evidence="2 3" key="1">
    <citation type="journal article" date="2014" name="Nat. Genet.">
        <title>Genome and transcriptome of the porcine whipworm Trichuris suis.</title>
        <authorList>
            <person name="Jex A.R."/>
            <person name="Nejsum P."/>
            <person name="Schwarz E.M."/>
            <person name="Hu L."/>
            <person name="Young N.D."/>
            <person name="Hall R.S."/>
            <person name="Korhonen P.K."/>
            <person name="Liao S."/>
            <person name="Thamsborg S."/>
            <person name="Xia J."/>
            <person name="Xu P."/>
            <person name="Wang S."/>
            <person name="Scheerlinck J.P."/>
            <person name="Hofmann A."/>
            <person name="Sternberg P.W."/>
            <person name="Wang J."/>
            <person name="Gasser R.B."/>
        </authorList>
    </citation>
    <scope>NUCLEOTIDE SEQUENCE [LARGE SCALE GENOMIC DNA]</scope>
    <source>
        <strain evidence="2">DCEP-RM93F</strain>
        <strain evidence="1">DCEP-RM93M</strain>
    </source>
</reference>
<dbReference type="Pfam" id="PF10245">
    <property type="entry name" value="MRP-S22"/>
    <property type="match status" value="1"/>
</dbReference>
<dbReference type="GO" id="GO:0005763">
    <property type="term" value="C:mitochondrial small ribosomal subunit"/>
    <property type="evidence" value="ECO:0007669"/>
    <property type="project" value="TreeGrafter"/>
</dbReference>